<proteinExistence type="predicted"/>
<reference evidence="2" key="1">
    <citation type="submission" date="2022-08" db="UniProtKB">
        <authorList>
            <consortium name="EnsemblMetazoa"/>
        </authorList>
    </citation>
    <scope>IDENTIFICATION</scope>
</reference>
<name>A0A8W7PSX5_ANOCL</name>
<feature type="compositionally biased region" description="Polar residues" evidence="1">
    <location>
        <begin position="41"/>
        <end position="51"/>
    </location>
</feature>
<feature type="region of interest" description="Disordered" evidence="1">
    <location>
        <begin position="1"/>
        <end position="84"/>
    </location>
</feature>
<dbReference type="EnsemblMetazoa" id="ACOM036635-RA">
    <property type="protein sequence ID" value="ACOM036635-PA.1"/>
    <property type="gene ID" value="ACOM036635"/>
</dbReference>
<accession>A0A8W7PSX5</accession>
<organism evidence="2">
    <name type="scientific">Anopheles coluzzii</name>
    <name type="common">African malaria mosquito</name>
    <dbReference type="NCBI Taxonomy" id="1518534"/>
    <lineage>
        <taxon>Eukaryota</taxon>
        <taxon>Metazoa</taxon>
        <taxon>Ecdysozoa</taxon>
        <taxon>Arthropoda</taxon>
        <taxon>Hexapoda</taxon>
        <taxon>Insecta</taxon>
        <taxon>Pterygota</taxon>
        <taxon>Neoptera</taxon>
        <taxon>Endopterygota</taxon>
        <taxon>Diptera</taxon>
        <taxon>Nematocera</taxon>
        <taxon>Culicoidea</taxon>
        <taxon>Culicidae</taxon>
        <taxon>Anophelinae</taxon>
        <taxon>Anopheles</taxon>
    </lineage>
</organism>
<protein>
    <submittedName>
        <fullName evidence="2">Uncharacterized protein</fullName>
    </submittedName>
</protein>
<dbReference type="AlphaFoldDB" id="A0A8W7PSX5"/>
<evidence type="ECO:0000313" key="2">
    <source>
        <dbReference type="EnsemblMetazoa" id="ACOM036635-PA.1"/>
    </source>
</evidence>
<evidence type="ECO:0000256" key="1">
    <source>
        <dbReference type="SAM" id="MobiDB-lite"/>
    </source>
</evidence>
<dbReference type="VEuPathDB" id="VectorBase:ACON2_036884"/>
<dbReference type="Proteomes" id="UP000075882">
    <property type="component" value="Unassembled WGS sequence"/>
</dbReference>
<sequence length="158" mass="17209">MEVYNRRRFGAASAAPAVCEPVEEDPTVQDDRGAAPAATDNGWSGAQSRINGSAGEEVEDEQAHEHGTRSTKPSAPEPACTDSAASRWKIRGRTIYHPRSHLHLLLVAAVLLTHMLVNIRIDTPFLPTPIHQAAESPGGLTKHLYAHTLRTRKLCSFN</sequence>